<reference evidence="7 8" key="1">
    <citation type="submission" date="2019-09" db="EMBL/GenBank/DDBJ databases">
        <authorList>
            <person name="Brejova B."/>
        </authorList>
    </citation>
    <scope>NUCLEOTIDE SEQUENCE [LARGE SCALE GENOMIC DNA]</scope>
</reference>
<evidence type="ECO:0000256" key="3">
    <source>
        <dbReference type="SAM" id="Phobius"/>
    </source>
</evidence>
<feature type="compositionally biased region" description="Low complexity" evidence="2">
    <location>
        <begin position="2146"/>
        <end position="2155"/>
    </location>
</feature>
<feature type="compositionally biased region" description="Polar residues" evidence="2">
    <location>
        <begin position="2826"/>
        <end position="2859"/>
    </location>
</feature>
<feature type="region of interest" description="Disordered" evidence="2">
    <location>
        <begin position="2128"/>
        <end position="2158"/>
    </location>
</feature>
<keyword evidence="3" id="KW-0472">Membrane</keyword>
<dbReference type="InterPro" id="IPR045167">
    <property type="entry name" value="Hobbit"/>
</dbReference>
<feature type="compositionally biased region" description="Basic and acidic residues" evidence="2">
    <location>
        <begin position="2746"/>
        <end position="2759"/>
    </location>
</feature>
<proteinExistence type="predicted"/>
<evidence type="ECO:0000259" key="6">
    <source>
        <dbReference type="SMART" id="SM01216"/>
    </source>
</evidence>
<dbReference type="SMART" id="SM01214">
    <property type="entry name" value="Fmp27_GFWDK"/>
    <property type="match status" value="1"/>
</dbReference>
<dbReference type="InterPro" id="IPR019449">
    <property type="entry name" value="FMP27_WPPW_RBG"/>
</dbReference>
<feature type="region of interest" description="Disordered" evidence="2">
    <location>
        <begin position="1137"/>
        <end position="1206"/>
    </location>
</feature>
<dbReference type="OrthoDB" id="1562405at2759"/>
<keyword evidence="3" id="KW-1133">Transmembrane helix</keyword>
<feature type="coiled-coil region" evidence="1">
    <location>
        <begin position="1979"/>
        <end position="2033"/>
    </location>
</feature>
<feature type="domain" description="FMP27 SW motif-containing RBG unit" evidence="5">
    <location>
        <begin position="1267"/>
        <end position="1369"/>
    </location>
</feature>
<feature type="compositionally biased region" description="Basic residues" evidence="2">
    <location>
        <begin position="3107"/>
        <end position="3119"/>
    </location>
</feature>
<dbReference type="InterPro" id="IPR019415">
    <property type="entry name" value="FMP27_SW_RBG"/>
</dbReference>
<evidence type="ECO:0000256" key="1">
    <source>
        <dbReference type="SAM" id="Coils"/>
    </source>
</evidence>
<feature type="region of interest" description="Disordered" evidence="2">
    <location>
        <begin position="2826"/>
        <end position="2881"/>
    </location>
</feature>
<feature type="compositionally biased region" description="Polar residues" evidence="2">
    <location>
        <begin position="1137"/>
        <end position="1150"/>
    </location>
</feature>
<dbReference type="PANTHER" id="PTHR15678:SF6">
    <property type="entry name" value="BRIDGE-LIKE LIPID TRANSFER PROTEIN FAMILY MEMBER 2"/>
    <property type="match status" value="1"/>
</dbReference>
<name>A0A5E8BQQ6_9ASCO</name>
<evidence type="ECO:0000256" key="2">
    <source>
        <dbReference type="SAM" id="MobiDB-lite"/>
    </source>
</evidence>
<dbReference type="Pfam" id="PF10344">
    <property type="entry name" value="Hobbit"/>
    <property type="match status" value="1"/>
</dbReference>
<dbReference type="GeneID" id="43582352"/>
<dbReference type="PANTHER" id="PTHR15678">
    <property type="entry name" value="ANTIGEN MLAA-22-RELATED"/>
    <property type="match status" value="1"/>
</dbReference>
<feature type="compositionally biased region" description="Acidic residues" evidence="2">
    <location>
        <begin position="2774"/>
        <end position="2789"/>
    </location>
</feature>
<keyword evidence="8" id="KW-1185">Reference proteome</keyword>
<feature type="transmembrane region" description="Helical" evidence="3">
    <location>
        <begin position="30"/>
        <end position="55"/>
    </location>
</feature>
<gene>
    <name evidence="7" type="ORF">SAPINGB_P003535</name>
</gene>
<evidence type="ECO:0000313" key="8">
    <source>
        <dbReference type="Proteomes" id="UP000398389"/>
    </source>
</evidence>
<sequence length="3119" mass="353633">MANVSVFHGESTAPILHYLNTFRSYVVSKLAIFFLIYLSTFILFAIIRVVTGVSIKRLGFMSLRHISFSPSADTSIFIRSIKLTFHRPTFSRPGWFGIIVNELEVQISLAALLKNKNKKKKKKQTDKKQSHLFVEEDEDGPIWAFSPSSLFLTRFIRLILLNARFFEITLTNTTVSIKDHISINVGELTHKVDLRKSAKLQESTKIIGTLDRHKFKQGEAAVVSRFTVKDIVLTPLNDPTISNMTRDEFLSQTELLDFFDIEVKGIIDVHKLALKGLAVGVRIGTLNLHIDRIRHVFQGIQDCLNASKETSDDFSVRPTFSRDSSISYSSVDTKPEKIVNEDDDDETSINTDETCAFKEPSQKDISTLTRFGTILVRIVKEVSVKFEHLSIRHFSLDPPTSPDETSDLKLSCTVKDIMIDIRRLNSENPSFRLFFKDTDSAHQAIFSCNSVSIGLYHNNVQEEILYIPLISTISKTNIFSKTIKLVKRSSGDENSNNSLLRTNINISTPSFNLKAHHFPFIIHGLSKKSKPKSHSKSRGFNYTNSTFQKLWPRAVIKFAIDEPAARIIVTPPRRQSSVEPQLQALCTDFSGMVVVSCSKIYCDFSSSHINDNGKQNYSLKSSLHSSALDVFYQSNTGCRYDLLASESFLLKIAAVLNPSLSLICTADLDGMRVSALHDEVLDGLQEVAHNFIRPKPKSTKKKSKPFFLRQFPSWLSHFYFKISNINFAIGTEKTFDKEKMHHEVLGLDVGVSNFVIDYRSHLEEQKNLSLINPSDNPFLLSSENDFLVNNADLFNSFASSGNNNTFSNSTDDRNLAITFEGIYGYKIINAKRDPNSLFLSIPRFSAAFFTSSDTTSPFIRTNFILRNANISWDFHLQYLITLTIHVIRLILPKRPITFNTEKTESQPYENHHPQKKEDIEHEIEQDQSNKEENFDIHFQTGIIRFKAKLPNDVNVMFETNSLNYRKSREYVDTVAARVIRLYTDHPNIPNAWTRLFVLSDLRVTFKEDFSNLKKPYVVDDNEQILLELRSIRIHITNHLRLYRVFDNIISSFKGVIILAKTAKTGQLEPGHAKMRNTMPNIPKIRIRSKGLFLGIEDDIFESKLGLIFRVGLREQRLRLEKEEQFEEKVKAVLSKSTIHTTKSSPSTSVPLSRPSFEAKSSIRHANTQPAIHSPLKDEIPASTLSINDKNSSPSPPPPHINPHRTVTMDSLKPGFKYHNPIKHLHSGSQTLPQVFMGRRRHKQMEEPQNEILDESAFTSQSTVSIEAARRKLLENFSTSWIRAHRAAEANQKRAVREQVELSLGIDEVDPETLANERIIDYSPYPFLFFVFINNTDLLIRKPDFDELGLRDFLYDIGKGQPRDTQFSLLIPLYLDLGASSLRVQIRDYPLPTVHFPELHPSQHRSTTSVSIHGNFIIAENYSDKKANIRDIDIPLIAEAAGHTDDPEFYPYVARVKRTVASIKTFTSLQVHGRSHFPTRISHCQAHQPGMQASMQVFDTFSKPPIDPSEKMGFWDKIRLVLHARLQFHWKESDVHFMLKGSRNPYHLLGCSAGFVMVWRNNVVLSINQDDDPKRLFSLSSDDYLLAVPNFSLQEREYLSKYITVQNGLVCPTNFNESTTFQKVVMKLSGQVCWYMGMVFEREIERGTNLGRTFQFRPHYEVTLSKPEYVDDLSTYDAYRGFRSDYIHMAISVISPSHTEYNSDDGESVSNSYNSVHLSPKAFAHFHKWWELFDSASSLPVRNGKMFNYDDPMQKSKKLGRHLYTVKYQLLLSPLFITHAYLTSDYDAKTNSYSHHSTGLKGKIDHFTLDLHQRRSPNPGEELSTGKRWRMHLNVGELDFINTDLRVIQATFKEKSHQQSLAKKFGFSVSPGSSISNGYSHSSSSGHYTGKIKISDNDYSWIDMDDFDELGETSPATIFPKITVSPMLYSPRWSYFRQTDHDDPRKYGTFIPFGSENSHDCVIGNRPPEDSHKIIINSRLSELEEQLKTNETMLDSLKSDLERFPGVKATSDRIKKVQIDVTNLKERIAKVREIAVERFQVEDEIDTTARNVAKNVELARKVYDNKSAMGLDQATEPQPPSSPSGPLPEPYLGNEDDSVKIDTLDIPSIFEDGLSEFGIQVTRTITDCESVSSEPEFDQQRIEEPSTTRSSIIPPSSRRDSIFVPVDTHASTASSIHELHELNSIGSADSLEPLDTIANARGDSVFTNRFIIHSMQLKWNNEIRNSVSHYFARVSERKKHAYYITRRAVKYLEDLAEKHSLNHPEDGPVELSGEDIGDLLKELKSEFPGCDPHFNNMLDDMEGHLSAFDASLATTEGSFDAEEKYLIRLTSPQIQLVSDVNPDSAVLVTSENIQLKVIEIVDTERELGDQSRVLESRYGVFLQEAQFYVLSAENVKNNAYLYFSHNTYGCGKSAMWPPWLAVECCYDDQALEEFLVINKTSATLRYDKPNSLRIQESTSTEELQNTCTAALIRHEIHHQNRIAVDFPKIVATTDSHQFFAAYTIVIDLILYSEPVKKQHSEQLDKVLLTTDFNDLKKAINQVRDLQTKIRKFDDIRMEYITRMSELDESAIRDLAKVELIQDNLSFELGILVVAIKTGMQKGSRDEDSSQFFKWAIGANQIIWHVLDAKHRPFMDMGLADASFNRIENTDGFNANSVEVGVMQAFNLEPEAVYPEIFSPYVPNNGKFDSSKGKLMSINWTMLDPIGGIPIMQKFEVALRPLKLQFERNTWDKIFSFVFPVNKDGTRDDRPIFPSRNKKDINSPSSPTTYEHFSDTDDSDDDDDDGDDDSISDTASGTGIGTFLRKAGSIKLDSESENNSVRHRKLNTLNPFQSSRLSHLTSGSASIRSGNTKTPSPGTNSPEHKRSPVGTAIATNGNDDSHNGKQVALVETSKDDDVALMIKRASNYMAIVQIRFVETTVCVSYKGQGSRNLLDIHEFVLKVPEISYQNKTWSNMDLVLHLKKDITKVLLNHSGSLLGNKIKKHHQTRKKGQQLHQISDYVSFISVDDLASTESGRSSKKEVVPGLSVISEGDQSAYSLPVKNGGQVDSISPTGTDSFEESGNKARLSRQQSTSSTPSHTSSVLNHVLRPHSAKSSNNNDADDDKSTGKKRRMLKRLLNS</sequence>
<organism evidence="7 8">
    <name type="scientific">Magnusiomyces paraingens</name>
    <dbReference type="NCBI Taxonomy" id="2606893"/>
    <lineage>
        <taxon>Eukaryota</taxon>
        <taxon>Fungi</taxon>
        <taxon>Dikarya</taxon>
        <taxon>Ascomycota</taxon>
        <taxon>Saccharomycotina</taxon>
        <taxon>Dipodascomycetes</taxon>
        <taxon>Dipodascales</taxon>
        <taxon>Dipodascaceae</taxon>
        <taxon>Magnusiomyces</taxon>
    </lineage>
</organism>
<evidence type="ECO:0000313" key="7">
    <source>
        <dbReference type="EMBL" id="VVT53361.1"/>
    </source>
</evidence>
<feature type="region of interest" description="Disordered" evidence="2">
    <location>
        <begin position="2746"/>
        <end position="2796"/>
    </location>
</feature>
<dbReference type="SMART" id="SM01215">
    <property type="entry name" value="Fmp27_SW"/>
    <property type="match status" value="1"/>
</dbReference>
<accession>A0A5E8BQQ6</accession>
<evidence type="ECO:0000259" key="4">
    <source>
        <dbReference type="SMART" id="SM01214"/>
    </source>
</evidence>
<feature type="compositionally biased region" description="Pro residues" evidence="2">
    <location>
        <begin position="2076"/>
        <end position="2088"/>
    </location>
</feature>
<feature type="domain" description="FMP27 WPPW motif-containing RBG unit" evidence="6">
    <location>
        <begin position="1798"/>
        <end position="2424"/>
    </location>
</feature>
<keyword evidence="3" id="KW-0812">Transmembrane</keyword>
<dbReference type="InterPro" id="IPR019441">
    <property type="entry name" value="FMP27/BLTP2/Hobbit_GFWDK_RBG"/>
</dbReference>
<dbReference type="Proteomes" id="UP000398389">
    <property type="component" value="Unassembled WGS sequence"/>
</dbReference>
<dbReference type="SMART" id="SM01216">
    <property type="entry name" value="Fmp27_WPPW"/>
    <property type="match status" value="1"/>
</dbReference>
<feature type="region of interest" description="Disordered" evidence="2">
    <location>
        <begin position="3036"/>
        <end position="3119"/>
    </location>
</feature>
<feature type="compositionally biased region" description="Polar residues" evidence="2">
    <location>
        <begin position="2760"/>
        <end position="2769"/>
    </location>
</feature>
<feature type="domain" description="FMP27/BLTP2/Hobbit GFWDK motif-containing RBG unit" evidence="4">
    <location>
        <begin position="1387"/>
        <end position="1547"/>
    </location>
</feature>
<dbReference type="EMBL" id="CABVLU010000003">
    <property type="protein sequence ID" value="VVT53361.1"/>
    <property type="molecule type" value="Genomic_DNA"/>
</dbReference>
<dbReference type="RefSeq" id="XP_031854143.1">
    <property type="nucleotide sequence ID" value="XM_031998252.1"/>
</dbReference>
<feature type="region of interest" description="Disordered" evidence="2">
    <location>
        <begin position="2070"/>
        <end position="2096"/>
    </location>
</feature>
<evidence type="ECO:0000259" key="5">
    <source>
        <dbReference type="SMART" id="SM01215"/>
    </source>
</evidence>
<feature type="compositionally biased region" description="Polar residues" evidence="2">
    <location>
        <begin position="3045"/>
        <end position="3055"/>
    </location>
</feature>
<feature type="region of interest" description="Disordered" evidence="2">
    <location>
        <begin position="901"/>
        <end position="926"/>
    </location>
</feature>
<protein>
    <submittedName>
        <fullName evidence="7">Uncharacterized protein</fullName>
    </submittedName>
</protein>
<keyword evidence="1" id="KW-0175">Coiled coil</keyword>
<feature type="compositionally biased region" description="Low complexity" evidence="2">
    <location>
        <begin position="3071"/>
        <end position="3081"/>
    </location>
</feature>